<feature type="compositionally biased region" description="Basic and acidic residues" evidence="5">
    <location>
        <begin position="647"/>
        <end position="664"/>
    </location>
</feature>
<keyword evidence="4" id="KW-0539">Nucleus</keyword>
<dbReference type="AlphaFoldDB" id="A0AAV1Z1P3"/>
<dbReference type="PANTHER" id="PTHR16684:SF11">
    <property type="entry name" value="CENTROMERE PROTEIN C"/>
    <property type="match status" value="1"/>
</dbReference>
<feature type="region of interest" description="Disordered" evidence="5">
    <location>
        <begin position="49"/>
        <end position="103"/>
    </location>
</feature>
<keyword evidence="3" id="KW-0238">DNA-binding</keyword>
<organism evidence="7 8">
    <name type="scientific">Larinioides sclopetarius</name>
    <dbReference type="NCBI Taxonomy" id="280406"/>
    <lineage>
        <taxon>Eukaryota</taxon>
        <taxon>Metazoa</taxon>
        <taxon>Ecdysozoa</taxon>
        <taxon>Arthropoda</taxon>
        <taxon>Chelicerata</taxon>
        <taxon>Arachnida</taxon>
        <taxon>Araneae</taxon>
        <taxon>Araneomorphae</taxon>
        <taxon>Entelegynae</taxon>
        <taxon>Araneoidea</taxon>
        <taxon>Araneidae</taxon>
        <taxon>Larinioides</taxon>
    </lineage>
</organism>
<name>A0AAV1Z1P3_9ARAC</name>
<feature type="region of interest" description="Disordered" evidence="5">
    <location>
        <begin position="284"/>
        <end position="486"/>
    </location>
</feature>
<evidence type="ECO:0000256" key="4">
    <source>
        <dbReference type="ARBA" id="ARBA00023242"/>
    </source>
</evidence>
<feature type="region of interest" description="Disordered" evidence="5">
    <location>
        <begin position="516"/>
        <end position="792"/>
    </location>
</feature>
<feature type="region of interest" description="Disordered" evidence="5">
    <location>
        <begin position="809"/>
        <end position="857"/>
    </location>
</feature>
<feature type="compositionally biased region" description="Polar residues" evidence="5">
    <location>
        <begin position="754"/>
        <end position="764"/>
    </location>
</feature>
<feature type="compositionally biased region" description="Basic and acidic residues" evidence="5">
    <location>
        <begin position="720"/>
        <end position="729"/>
    </location>
</feature>
<evidence type="ECO:0000256" key="3">
    <source>
        <dbReference type="ARBA" id="ARBA00023125"/>
    </source>
</evidence>
<feature type="region of interest" description="Disordered" evidence="5">
    <location>
        <begin position="244"/>
        <end position="265"/>
    </location>
</feature>
<feature type="compositionally biased region" description="Basic and acidic residues" evidence="5">
    <location>
        <begin position="397"/>
        <end position="416"/>
    </location>
</feature>
<feature type="compositionally biased region" description="Basic and acidic residues" evidence="5">
    <location>
        <begin position="424"/>
        <end position="433"/>
    </location>
</feature>
<dbReference type="EMBL" id="CAXIEN010000011">
    <property type="protein sequence ID" value="CAL1264173.1"/>
    <property type="molecule type" value="Genomic_DNA"/>
</dbReference>
<accession>A0AAV1Z1P3</accession>
<dbReference type="Proteomes" id="UP001497382">
    <property type="component" value="Unassembled WGS sequence"/>
</dbReference>
<reference evidence="7 8" key="1">
    <citation type="submission" date="2024-04" db="EMBL/GenBank/DDBJ databases">
        <authorList>
            <person name="Rising A."/>
            <person name="Reimegard J."/>
            <person name="Sonavane S."/>
            <person name="Akerstrom W."/>
            <person name="Nylinder S."/>
            <person name="Hedman E."/>
            <person name="Kallberg Y."/>
        </authorList>
    </citation>
    <scope>NUCLEOTIDE SEQUENCE [LARGE SCALE GENOMIC DNA]</scope>
</reference>
<feature type="compositionally biased region" description="Low complexity" evidence="5">
    <location>
        <begin position="387"/>
        <end position="396"/>
    </location>
</feature>
<comment type="subcellular location">
    <subcellularLocation>
        <location evidence="1">Nucleus</location>
    </subcellularLocation>
</comment>
<feature type="compositionally biased region" description="Polar residues" evidence="5">
    <location>
        <begin position="541"/>
        <end position="557"/>
    </location>
</feature>
<evidence type="ECO:0000256" key="5">
    <source>
        <dbReference type="SAM" id="MobiDB-lite"/>
    </source>
</evidence>
<dbReference type="GO" id="GO:0051455">
    <property type="term" value="P:spindle attachment to meiosis I kinetochore"/>
    <property type="evidence" value="ECO:0007669"/>
    <property type="project" value="TreeGrafter"/>
</dbReference>
<dbReference type="InterPro" id="IPR025974">
    <property type="entry name" value="Mif2/CENP-C_cupin"/>
</dbReference>
<dbReference type="Pfam" id="PF11699">
    <property type="entry name" value="CENP-C_C"/>
    <property type="match status" value="1"/>
</dbReference>
<dbReference type="GO" id="GO:0005634">
    <property type="term" value="C:nucleus"/>
    <property type="evidence" value="ECO:0007669"/>
    <property type="project" value="UniProtKB-SubCell"/>
</dbReference>
<feature type="compositionally biased region" description="Basic and acidic residues" evidence="5">
    <location>
        <begin position="197"/>
        <end position="228"/>
    </location>
</feature>
<dbReference type="GO" id="GO:0051382">
    <property type="term" value="P:kinetochore assembly"/>
    <property type="evidence" value="ECO:0007669"/>
    <property type="project" value="InterPro"/>
</dbReference>
<proteinExistence type="inferred from homology"/>
<feature type="domain" description="Mif2/CENP-C cupin" evidence="6">
    <location>
        <begin position="961"/>
        <end position="1042"/>
    </location>
</feature>
<evidence type="ECO:0000313" key="7">
    <source>
        <dbReference type="EMBL" id="CAL1264173.1"/>
    </source>
</evidence>
<feature type="compositionally biased region" description="Basic and acidic residues" evidence="5">
    <location>
        <begin position="558"/>
        <end position="573"/>
    </location>
</feature>
<dbReference type="InterPro" id="IPR028386">
    <property type="entry name" value="CENP-C/Mif2/cnp3"/>
</dbReference>
<dbReference type="GO" id="GO:0051315">
    <property type="term" value="P:attachment of mitotic spindle microtubules to kinetochore"/>
    <property type="evidence" value="ECO:0007669"/>
    <property type="project" value="TreeGrafter"/>
</dbReference>
<feature type="compositionally biased region" description="Basic and acidic residues" evidence="5">
    <location>
        <begin position="463"/>
        <end position="481"/>
    </location>
</feature>
<comment type="caution">
    <text evidence="7">The sequence shown here is derived from an EMBL/GenBank/DDBJ whole genome shotgun (WGS) entry which is preliminary data.</text>
</comment>
<feature type="compositionally biased region" description="Polar residues" evidence="5">
    <location>
        <begin position="821"/>
        <end position="831"/>
    </location>
</feature>
<dbReference type="Gene3D" id="2.60.120.10">
    <property type="entry name" value="Jelly Rolls"/>
    <property type="match status" value="1"/>
</dbReference>
<feature type="compositionally biased region" description="Basic and acidic residues" evidence="5">
    <location>
        <begin position="765"/>
        <end position="780"/>
    </location>
</feature>
<feature type="region of interest" description="Disordered" evidence="5">
    <location>
        <begin position="194"/>
        <end position="228"/>
    </location>
</feature>
<dbReference type="InterPro" id="IPR014710">
    <property type="entry name" value="RmlC-like_jellyroll"/>
</dbReference>
<feature type="compositionally biased region" description="Basic and acidic residues" evidence="5">
    <location>
        <begin position="59"/>
        <end position="69"/>
    </location>
</feature>
<feature type="compositionally biased region" description="Polar residues" evidence="5">
    <location>
        <begin position="840"/>
        <end position="849"/>
    </location>
</feature>
<dbReference type="GO" id="GO:0019237">
    <property type="term" value="F:centromeric DNA binding"/>
    <property type="evidence" value="ECO:0007669"/>
    <property type="project" value="InterPro"/>
</dbReference>
<evidence type="ECO:0000259" key="6">
    <source>
        <dbReference type="Pfam" id="PF11699"/>
    </source>
</evidence>
<feature type="compositionally biased region" description="Polar residues" evidence="5">
    <location>
        <begin position="435"/>
        <end position="462"/>
    </location>
</feature>
<protein>
    <recommendedName>
        <fullName evidence="6">Mif2/CENP-C cupin domain-containing protein</fullName>
    </recommendedName>
</protein>
<dbReference type="InterPro" id="IPR011051">
    <property type="entry name" value="RmlC_Cupin_sf"/>
</dbReference>
<feature type="compositionally biased region" description="Polar residues" evidence="5">
    <location>
        <begin position="693"/>
        <end position="719"/>
    </location>
</feature>
<evidence type="ECO:0000313" key="8">
    <source>
        <dbReference type="Proteomes" id="UP001497382"/>
    </source>
</evidence>
<feature type="compositionally biased region" description="Polar residues" evidence="5">
    <location>
        <begin position="70"/>
        <end position="96"/>
    </location>
</feature>
<feature type="region of interest" description="Disordered" evidence="5">
    <location>
        <begin position="1"/>
        <end position="34"/>
    </location>
</feature>
<dbReference type="PANTHER" id="PTHR16684">
    <property type="entry name" value="CENTROMERE PROTEIN C"/>
    <property type="match status" value="1"/>
</dbReference>
<feature type="compositionally biased region" description="Polar residues" evidence="5">
    <location>
        <begin position="341"/>
        <end position="367"/>
    </location>
</feature>
<sequence>MKKRQKNKRWPSNIGRRTGVDVVQGKKIRKQDDGTDVFEDYWSDSVSIDSNQTSQSIHSPERGTSDKISENVSILNRDSVSYKNSPRSCMKKTSSVEYEDPNGYFRPEHLKKLEVPRKKLHFSEAIGRRTGLNVVQGKKIRKQDDGTDVYDDYLTDNSNEVIQSLPSPAKTRSEGISENVPIFERITVSFMKTRRSSLKENHNQRSGEFEDHDGYSSPEQSRKLETSDTKIHFLEDEENSAIARSKMTQTSRLLDETESTLSKSRIHLHKKSWKSNVANVSDSNIKSSVRKSPKILSNASQTPNRREDLPSTRDSTSAARVSLSGKIVSEKKDKDNKNSKIMTPTSHPLNVTRDSPLRNRTYTPKTSYSKETEKNWIDSSDSEKSSSVESSNILSHESNRREGLPSSRDDTAKDVRISLSSKMEPGKTKDKRNSRVMTPTSHPLNVTRDSPLRNRTYTPKTSYSKETEKNRIDSSDSEKSSLVESSGILSHIPNRKEGLLSLKNYKRISLSTEMESGINDKNKRNSRVLRQTSHLLDETESSPFKNRTYTPKTSYTKGTEKDIASSSDSERNSPVENFRVLTETSHVSNRREHLPSSSDDTVAARVSLSSKMESKTAKVNRYSRVMSQTSHPLDGTEDSPLKNMADSCDRERNVSLEKCSEDLSKTSQNSKKEVKKRNSSLKELSQYADKSSEVLNQEENATSKNDSSASKSENLVSGQRENELKERNGRKSSMRKSPIAIKRKMKQIPDALENSPSKTSCVQNRQEEGTERNFSGEKSHNHSTRSSKMQNLKRNIYSTCVNRSEILVPYQKENDQDKNNQESSSENSPRATESRKVLQENASSTCNQRRSSRYRRPPLASWRNERFKFVKGEKGYECVGVEEGRPEDDYVFRVLKKRYESKFKKRKVVPWKKRKNIPKDIKKTPIINERTEKIVELYLHRPFTSYEWTLPPNEDNPGYMISRTFKSRFMTFGFLDIAGHSMKDKQHSPQDNLHFVVVKGVVEAIINTTSFTFEKGDSFIVPVGTLYSLSNETSYNALLCFTAFRIPFFTYQEKE</sequence>
<evidence type="ECO:0000256" key="1">
    <source>
        <dbReference type="ARBA" id="ARBA00004123"/>
    </source>
</evidence>
<feature type="compositionally biased region" description="Polar residues" evidence="5">
    <location>
        <begin position="49"/>
        <end position="58"/>
    </location>
</feature>
<keyword evidence="8" id="KW-1185">Reference proteome</keyword>
<gene>
    <name evidence="7" type="ORF">LARSCL_LOCUS1872</name>
</gene>
<dbReference type="GO" id="GO:0000776">
    <property type="term" value="C:kinetochore"/>
    <property type="evidence" value="ECO:0007669"/>
    <property type="project" value="InterPro"/>
</dbReference>
<evidence type="ECO:0000256" key="2">
    <source>
        <dbReference type="ARBA" id="ARBA00010291"/>
    </source>
</evidence>
<feature type="compositionally biased region" description="Basic and acidic residues" evidence="5">
    <location>
        <begin position="368"/>
        <end position="386"/>
    </location>
</feature>
<feature type="compositionally biased region" description="Basic and acidic residues" evidence="5">
    <location>
        <begin position="328"/>
        <end position="338"/>
    </location>
</feature>
<comment type="similarity">
    <text evidence="2">Belongs to the CENP-C/MIF2 family.</text>
</comment>
<dbReference type="SUPFAM" id="SSF51182">
    <property type="entry name" value="RmlC-like cupins"/>
    <property type="match status" value="1"/>
</dbReference>